<dbReference type="NCBIfam" id="TIGR00017">
    <property type="entry name" value="cmk"/>
    <property type="match status" value="1"/>
</dbReference>
<comment type="similarity">
    <text evidence="1">Belongs to the cytidylate kinase family. Type 1 subfamily.</text>
</comment>
<evidence type="ECO:0000256" key="1">
    <source>
        <dbReference type="ARBA" id="ARBA00009427"/>
    </source>
</evidence>
<keyword evidence="11" id="KW-1185">Reference proteome</keyword>
<dbReference type="EMBL" id="JOKQ01000003">
    <property type="protein sequence ID" value="KHN70059.1"/>
    <property type="molecule type" value="Genomic_DNA"/>
</dbReference>
<dbReference type="Gene3D" id="3.40.50.300">
    <property type="entry name" value="P-loop containing nucleotide triphosphate hydrolases"/>
    <property type="match status" value="1"/>
</dbReference>
<dbReference type="RefSeq" id="XP_014564101.1">
    <property type="nucleotide sequence ID" value="XM_014708615.1"/>
</dbReference>
<dbReference type="GeneID" id="26261329"/>
<dbReference type="HOGENOM" id="CLU_079959_0_2_1"/>
<keyword evidence="5 10" id="KW-0418">Kinase</keyword>
<evidence type="ECO:0000256" key="2">
    <source>
        <dbReference type="ARBA" id="ARBA00012906"/>
    </source>
</evidence>
<evidence type="ECO:0000259" key="9">
    <source>
        <dbReference type="Pfam" id="PF02224"/>
    </source>
</evidence>
<dbReference type="VEuPathDB" id="MicrosporidiaDB:M896_030450"/>
<dbReference type="SUPFAM" id="SSF52540">
    <property type="entry name" value="P-loop containing nucleoside triphosphate hydrolases"/>
    <property type="match status" value="1"/>
</dbReference>
<evidence type="ECO:0000256" key="3">
    <source>
        <dbReference type="ARBA" id="ARBA00022679"/>
    </source>
</evidence>
<accession>A0A0B2UL78</accession>
<dbReference type="STRING" id="1354746.A0A0B2UL78"/>
<keyword evidence="4" id="KW-0547">Nucleotide-binding</keyword>
<dbReference type="InterPro" id="IPR003136">
    <property type="entry name" value="Cytidylate_kin"/>
</dbReference>
<dbReference type="InterPro" id="IPR027417">
    <property type="entry name" value="P-loop_NTPase"/>
</dbReference>
<dbReference type="Proteomes" id="UP000031056">
    <property type="component" value="Unassembled WGS sequence"/>
</dbReference>
<dbReference type="AlphaFoldDB" id="A0A0B2UL78"/>
<comment type="catalytic activity">
    <reaction evidence="8">
        <text>CMP + ATP = CDP + ADP</text>
        <dbReference type="Rhea" id="RHEA:11600"/>
        <dbReference type="ChEBI" id="CHEBI:30616"/>
        <dbReference type="ChEBI" id="CHEBI:58069"/>
        <dbReference type="ChEBI" id="CHEBI:60377"/>
        <dbReference type="ChEBI" id="CHEBI:456216"/>
        <dbReference type="EC" id="2.7.4.25"/>
    </reaction>
</comment>
<comment type="catalytic activity">
    <reaction evidence="7">
        <text>dCMP + ATP = dCDP + ADP</text>
        <dbReference type="Rhea" id="RHEA:25094"/>
        <dbReference type="ChEBI" id="CHEBI:30616"/>
        <dbReference type="ChEBI" id="CHEBI:57566"/>
        <dbReference type="ChEBI" id="CHEBI:58593"/>
        <dbReference type="ChEBI" id="CHEBI:456216"/>
        <dbReference type="EC" id="2.7.4.25"/>
    </reaction>
</comment>
<keyword evidence="6" id="KW-0067">ATP-binding</keyword>
<dbReference type="InterPro" id="IPR011994">
    <property type="entry name" value="Cytidylate_kinase_dom"/>
</dbReference>
<dbReference type="Pfam" id="PF02224">
    <property type="entry name" value="Cytidylate_kin"/>
    <property type="match status" value="1"/>
</dbReference>
<evidence type="ECO:0000256" key="5">
    <source>
        <dbReference type="ARBA" id="ARBA00022777"/>
    </source>
</evidence>
<evidence type="ECO:0000313" key="10">
    <source>
        <dbReference type="EMBL" id="KHN70059.1"/>
    </source>
</evidence>
<evidence type="ECO:0000256" key="8">
    <source>
        <dbReference type="ARBA" id="ARBA00048478"/>
    </source>
</evidence>
<evidence type="ECO:0000256" key="7">
    <source>
        <dbReference type="ARBA" id="ARBA00047615"/>
    </source>
</evidence>
<gene>
    <name evidence="10" type="ORF">M896_030450</name>
</gene>
<sequence length="218" mass="24801">MYKIAVDGPAASGKSSTSSMVASKLGFSHLISGNLYRAITHGLLKAFECICLEDNKQKEYIQNLRIEMMNKRVILNDEDVSDMLREEQIDTNVNAVAKEEFVRNKVTMVQRSIIDAERNGIVIDGRDTGSKIMPDADLKVYLTASPETRANRRLKESSGESYEELLEAIKKRDHEDKTRKHSPLIIVKDSVVIENDNMTLEETADEIIRYFRKARTFN</sequence>
<evidence type="ECO:0000313" key="11">
    <source>
        <dbReference type="Proteomes" id="UP000031056"/>
    </source>
</evidence>
<dbReference type="HAMAP" id="MF_00238">
    <property type="entry name" value="Cytidyl_kinase_type1"/>
    <property type="match status" value="1"/>
</dbReference>
<reference evidence="10 11" key="1">
    <citation type="journal article" date="2014" name="MBio">
        <title>The Ordospora colligata genome; evolution of extreme reduction in microsporidia and host-to-parasite horizontal gene transfer.</title>
        <authorList>
            <person name="Pombert J.-F."/>
            <person name="Haag K.L."/>
            <person name="Beidas S."/>
            <person name="Ebert D."/>
            <person name="Keeling P.J."/>
        </authorList>
    </citation>
    <scope>NUCLEOTIDE SEQUENCE [LARGE SCALE GENOMIC DNA]</scope>
    <source>
        <strain evidence="10 11">OC4</strain>
    </source>
</reference>
<dbReference type="GO" id="GO:0006139">
    <property type="term" value="P:nucleobase-containing compound metabolic process"/>
    <property type="evidence" value="ECO:0007669"/>
    <property type="project" value="InterPro"/>
</dbReference>
<dbReference type="OrthoDB" id="10263145at2759"/>
<name>A0A0B2UL78_9MICR</name>
<dbReference type="EC" id="2.7.4.25" evidence="2"/>
<organism evidence="10 11">
    <name type="scientific">Ordospora colligata OC4</name>
    <dbReference type="NCBI Taxonomy" id="1354746"/>
    <lineage>
        <taxon>Eukaryota</taxon>
        <taxon>Fungi</taxon>
        <taxon>Fungi incertae sedis</taxon>
        <taxon>Microsporidia</taxon>
        <taxon>Ordosporidae</taxon>
        <taxon>Ordospora</taxon>
    </lineage>
</organism>
<protein>
    <recommendedName>
        <fullName evidence="2">(d)CMP kinase</fullName>
        <ecNumber evidence="2">2.7.4.25</ecNumber>
    </recommendedName>
</protein>
<comment type="caution">
    <text evidence="10">The sequence shown here is derived from an EMBL/GenBank/DDBJ whole genome shotgun (WGS) entry which is preliminary data.</text>
</comment>
<dbReference type="GO" id="GO:0005524">
    <property type="term" value="F:ATP binding"/>
    <property type="evidence" value="ECO:0007669"/>
    <property type="project" value="UniProtKB-KW"/>
</dbReference>
<dbReference type="CDD" id="cd02020">
    <property type="entry name" value="CMPK"/>
    <property type="match status" value="1"/>
</dbReference>
<proteinExistence type="inferred from homology"/>
<dbReference type="InParanoid" id="A0A0B2UL78"/>
<evidence type="ECO:0000256" key="6">
    <source>
        <dbReference type="ARBA" id="ARBA00022840"/>
    </source>
</evidence>
<dbReference type="GO" id="GO:0036431">
    <property type="term" value="F:dCMP kinase activity"/>
    <property type="evidence" value="ECO:0007669"/>
    <property type="project" value="InterPro"/>
</dbReference>
<evidence type="ECO:0000256" key="4">
    <source>
        <dbReference type="ARBA" id="ARBA00022741"/>
    </source>
</evidence>
<keyword evidence="3" id="KW-0808">Transferase</keyword>
<feature type="domain" description="Cytidylate kinase" evidence="9">
    <location>
        <begin position="4"/>
        <end position="212"/>
    </location>
</feature>